<proteinExistence type="predicted"/>
<evidence type="ECO:0000313" key="3">
    <source>
        <dbReference type="Proteomes" id="UP000010932"/>
    </source>
</evidence>
<dbReference type="AlphaFoldDB" id="L7E5T8"/>
<gene>
    <name evidence="2" type="ORF">O53_2815</name>
</gene>
<comment type="caution">
    <text evidence="2">The sequence shown here is derived from an EMBL/GenBank/DDBJ whole genome shotgun (WGS) entry which is preliminary data.</text>
</comment>
<accession>L7E5T8</accession>
<feature type="region of interest" description="Disordered" evidence="1">
    <location>
        <begin position="1"/>
        <end position="43"/>
    </location>
</feature>
<protein>
    <submittedName>
        <fullName evidence="2">Uncharacterized protein</fullName>
    </submittedName>
</protein>
<dbReference type="Proteomes" id="UP000010932">
    <property type="component" value="Unassembled WGS sequence"/>
</dbReference>
<organism evidence="2 3">
    <name type="scientific">Microcystis aeruginosa TAIHU98</name>
    <dbReference type="NCBI Taxonomy" id="1134457"/>
    <lineage>
        <taxon>Bacteria</taxon>
        <taxon>Bacillati</taxon>
        <taxon>Cyanobacteriota</taxon>
        <taxon>Cyanophyceae</taxon>
        <taxon>Oscillatoriophycideae</taxon>
        <taxon>Chroococcales</taxon>
        <taxon>Microcystaceae</taxon>
        <taxon>Microcystis</taxon>
    </lineage>
</organism>
<dbReference type="EMBL" id="ANKQ01000002">
    <property type="protein sequence ID" value="ELP54003.1"/>
    <property type="molecule type" value="Genomic_DNA"/>
</dbReference>
<evidence type="ECO:0000256" key="1">
    <source>
        <dbReference type="SAM" id="MobiDB-lite"/>
    </source>
</evidence>
<dbReference type="PATRIC" id="fig|1134457.3.peg.2172"/>
<reference evidence="2 3" key="1">
    <citation type="journal article" date="2013" name="Genome Announc.">
        <title>Whole-Genome Sequence of Microcystis aeruginosa TAIHU98, a Nontoxic Bloom-Forming Strain Isolated from Taihu Lake, China.</title>
        <authorList>
            <person name="Yang C."/>
            <person name="Zhang W."/>
            <person name="Ren M."/>
            <person name="Song L."/>
            <person name="Li T."/>
            <person name="Zhao J."/>
        </authorList>
    </citation>
    <scope>NUCLEOTIDE SEQUENCE [LARGE SCALE GENOMIC DNA]</scope>
    <source>
        <strain evidence="2 3">TAIHU98</strain>
    </source>
</reference>
<name>L7E5T8_MICAE</name>
<evidence type="ECO:0000313" key="2">
    <source>
        <dbReference type="EMBL" id="ELP54003.1"/>
    </source>
</evidence>
<sequence>MFNWFRRQKVQPEQEQAPPAPVEETPSEATSQEEYLDWAKKSL</sequence>